<evidence type="ECO:0000259" key="2">
    <source>
        <dbReference type="Pfam" id="PF04773"/>
    </source>
</evidence>
<evidence type="ECO:0000313" key="5">
    <source>
        <dbReference type="Proteomes" id="UP000267469"/>
    </source>
</evidence>
<evidence type="ECO:0000313" key="4">
    <source>
        <dbReference type="EMBL" id="RNL90711.1"/>
    </source>
</evidence>
<feature type="domain" description="Protein FecR C-terminal" evidence="3">
    <location>
        <begin position="253"/>
        <end position="321"/>
    </location>
</feature>
<dbReference type="EMBL" id="RJTM01000029">
    <property type="protein sequence ID" value="RNL90711.1"/>
    <property type="molecule type" value="Genomic_DNA"/>
</dbReference>
<keyword evidence="1" id="KW-0812">Transmembrane</keyword>
<sequence>MDEKELQRLFRKYVDGKCSEDEKKLLDGLFDSYTEEHDHSEYLDIQGSRIKKEMFSNIRKGIRKHKNNSKKNISGRWMAIAASFLILIGLGATVWHYQDVPIGDKSIYETVTTPQGQRYNLTLEDGTRVKLNAGSTLRFPDKFRGDSRKVELTGEAFFEVTSNPEKPFIIHSGGLNTTVLGTSFNIQAYPENETVKVTVATGKVKVTPEKDSPGEATIFLTPDQQAVFDKQAHTIHTRKVNTAHFLEWTDGVIRFDDTSLSEAIAILERWYGVKILREGNLQQCHITAKFEKAELPVILESITFAKEGLQYEFVSEKTIILKGSCNN</sequence>
<dbReference type="Pfam" id="PF16344">
    <property type="entry name" value="FecR_C"/>
    <property type="match status" value="1"/>
</dbReference>
<accession>A0A3N0ESF4</accession>
<dbReference type="InterPro" id="IPR032508">
    <property type="entry name" value="FecR_C"/>
</dbReference>
<dbReference type="FunFam" id="2.60.120.1440:FF:000001">
    <property type="entry name" value="Putative anti-sigma factor"/>
    <property type="match status" value="1"/>
</dbReference>
<dbReference type="AlphaFoldDB" id="A0A3N0ESF4"/>
<keyword evidence="1" id="KW-0472">Membrane</keyword>
<reference evidence="4 5" key="1">
    <citation type="submission" date="2018-10" db="EMBL/GenBank/DDBJ databases">
        <title>Sinomicrobium pectinilyticum sp. nov., a pectinase-producing bacterium isolated from alkaline and saline soil, and emended description of the genus Sinomicrobium.</title>
        <authorList>
            <person name="Cheng B."/>
            <person name="Li C."/>
            <person name="Lai Q."/>
            <person name="Du M."/>
            <person name="Shao Z."/>
            <person name="Xu P."/>
            <person name="Yang C."/>
        </authorList>
    </citation>
    <scope>NUCLEOTIDE SEQUENCE [LARGE SCALE GENOMIC DNA]</scope>
    <source>
        <strain evidence="4 5">5DNS001</strain>
    </source>
</reference>
<dbReference type="Proteomes" id="UP000267469">
    <property type="component" value="Unassembled WGS sequence"/>
</dbReference>
<name>A0A3N0ESF4_SINP1</name>
<proteinExistence type="predicted"/>
<dbReference type="Gene3D" id="3.55.50.30">
    <property type="match status" value="1"/>
</dbReference>
<gene>
    <name evidence="4" type="ORF">ED312_05935</name>
</gene>
<dbReference type="PIRSF" id="PIRSF018266">
    <property type="entry name" value="FecR"/>
    <property type="match status" value="1"/>
</dbReference>
<evidence type="ECO:0000256" key="1">
    <source>
        <dbReference type="SAM" id="Phobius"/>
    </source>
</evidence>
<dbReference type="InterPro" id="IPR012373">
    <property type="entry name" value="Ferrdict_sens_TM"/>
</dbReference>
<dbReference type="OrthoDB" id="1097132at2"/>
<evidence type="ECO:0000259" key="3">
    <source>
        <dbReference type="Pfam" id="PF16344"/>
    </source>
</evidence>
<feature type="domain" description="FecR protein" evidence="2">
    <location>
        <begin position="110"/>
        <end position="205"/>
    </location>
</feature>
<dbReference type="Gene3D" id="2.60.120.1440">
    <property type="match status" value="1"/>
</dbReference>
<keyword evidence="5" id="KW-1185">Reference proteome</keyword>
<dbReference type="RefSeq" id="WP_123215088.1">
    <property type="nucleotide sequence ID" value="NZ_RJTM01000029.1"/>
</dbReference>
<dbReference type="InterPro" id="IPR006860">
    <property type="entry name" value="FecR"/>
</dbReference>
<keyword evidence="1" id="KW-1133">Transmembrane helix</keyword>
<dbReference type="PANTHER" id="PTHR30273:SF2">
    <property type="entry name" value="PROTEIN FECR"/>
    <property type="match status" value="1"/>
</dbReference>
<dbReference type="Pfam" id="PF04773">
    <property type="entry name" value="FecR"/>
    <property type="match status" value="1"/>
</dbReference>
<dbReference type="PANTHER" id="PTHR30273">
    <property type="entry name" value="PERIPLASMIC SIGNAL SENSOR AND SIGMA FACTOR ACTIVATOR FECR-RELATED"/>
    <property type="match status" value="1"/>
</dbReference>
<protein>
    <submittedName>
        <fullName evidence="4">DUF4974 domain-containing protein</fullName>
    </submittedName>
</protein>
<organism evidence="4 5">
    <name type="scientific">Sinomicrobium pectinilyticum</name>
    <dbReference type="NCBI Taxonomy" id="1084421"/>
    <lineage>
        <taxon>Bacteria</taxon>
        <taxon>Pseudomonadati</taxon>
        <taxon>Bacteroidota</taxon>
        <taxon>Flavobacteriia</taxon>
        <taxon>Flavobacteriales</taxon>
        <taxon>Flavobacteriaceae</taxon>
        <taxon>Sinomicrobium</taxon>
    </lineage>
</organism>
<dbReference type="GO" id="GO:0016989">
    <property type="term" value="F:sigma factor antagonist activity"/>
    <property type="evidence" value="ECO:0007669"/>
    <property type="project" value="TreeGrafter"/>
</dbReference>
<comment type="caution">
    <text evidence="4">The sequence shown here is derived from an EMBL/GenBank/DDBJ whole genome shotgun (WGS) entry which is preliminary data.</text>
</comment>
<feature type="transmembrane region" description="Helical" evidence="1">
    <location>
        <begin position="77"/>
        <end position="97"/>
    </location>
</feature>